<feature type="domain" description="CRESS-DNA virus Rep endonuclease" evidence="11">
    <location>
        <begin position="10"/>
        <end position="121"/>
    </location>
</feature>
<keyword evidence="4" id="KW-0540">Nuclease</keyword>
<dbReference type="SUPFAM" id="SSF55464">
    <property type="entry name" value="Origin of replication-binding domain, RBD-like"/>
    <property type="match status" value="1"/>
</dbReference>
<evidence type="ECO:0000256" key="10">
    <source>
        <dbReference type="ARBA" id="ARBA00023125"/>
    </source>
</evidence>
<dbReference type="GO" id="GO:0016779">
    <property type="term" value="F:nucleotidyltransferase activity"/>
    <property type="evidence" value="ECO:0007669"/>
    <property type="project" value="UniProtKB-KW"/>
</dbReference>
<evidence type="ECO:0000256" key="4">
    <source>
        <dbReference type="ARBA" id="ARBA00022722"/>
    </source>
</evidence>
<organism evidence="12 13">
    <name type="scientific">Phtheirospermum japonicum</name>
    <dbReference type="NCBI Taxonomy" id="374723"/>
    <lineage>
        <taxon>Eukaryota</taxon>
        <taxon>Viridiplantae</taxon>
        <taxon>Streptophyta</taxon>
        <taxon>Embryophyta</taxon>
        <taxon>Tracheophyta</taxon>
        <taxon>Spermatophyta</taxon>
        <taxon>Magnoliopsida</taxon>
        <taxon>eudicotyledons</taxon>
        <taxon>Gunneridae</taxon>
        <taxon>Pentapetalae</taxon>
        <taxon>asterids</taxon>
        <taxon>lamiids</taxon>
        <taxon>Lamiales</taxon>
        <taxon>Orobanchaceae</taxon>
        <taxon>Orobanchaceae incertae sedis</taxon>
        <taxon>Phtheirospermum</taxon>
    </lineage>
</organism>
<dbReference type="GO" id="GO:0005198">
    <property type="term" value="F:structural molecule activity"/>
    <property type="evidence" value="ECO:0007669"/>
    <property type="project" value="InterPro"/>
</dbReference>
<protein>
    <submittedName>
        <fullName evidence="12">Replication-associated protein</fullName>
    </submittedName>
</protein>
<keyword evidence="3" id="KW-0235">DNA replication</keyword>
<evidence type="ECO:0000256" key="7">
    <source>
        <dbReference type="ARBA" id="ARBA00022759"/>
    </source>
</evidence>
<keyword evidence="5" id="KW-0479">Metal-binding</keyword>
<gene>
    <name evidence="12" type="ORF">PHJA_001718100</name>
</gene>
<evidence type="ECO:0000256" key="3">
    <source>
        <dbReference type="ARBA" id="ARBA00022705"/>
    </source>
</evidence>
<dbReference type="GO" id="GO:0006260">
    <property type="term" value="P:DNA replication"/>
    <property type="evidence" value="ECO:0007669"/>
    <property type="project" value="UniProtKB-KW"/>
</dbReference>
<dbReference type="InterPro" id="IPR049912">
    <property type="entry name" value="CRESS_DNA_REP"/>
</dbReference>
<evidence type="ECO:0000256" key="2">
    <source>
        <dbReference type="ARBA" id="ARBA00022695"/>
    </source>
</evidence>
<dbReference type="GO" id="GO:0000166">
    <property type="term" value="F:nucleotide binding"/>
    <property type="evidence" value="ECO:0007669"/>
    <property type="project" value="UniProtKB-KW"/>
</dbReference>
<keyword evidence="9" id="KW-0190">Covalent protein-DNA linkage</keyword>
<name>A0A830C8Z2_9LAMI</name>
<evidence type="ECO:0000256" key="9">
    <source>
        <dbReference type="ARBA" id="ARBA00023124"/>
    </source>
</evidence>
<dbReference type="GO" id="GO:0046872">
    <property type="term" value="F:metal ion binding"/>
    <property type="evidence" value="ECO:0007669"/>
    <property type="project" value="UniProtKB-KW"/>
</dbReference>
<dbReference type="Gene3D" id="3.40.1310.20">
    <property type="match status" value="1"/>
</dbReference>
<keyword evidence="10" id="KW-0238">DNA-binding</keyword>
<dbReference type="InterPro" id="IPR001191">
    <property type="entry name" value="Gemini_AL1_REP"/>
</dbReference>
<dbReference type="PRINTS" id="PR00227">
    <property type="entry name" value="GEMCOATAL1"/>
</dbReference>
<keyword evidence="8" id="KW-0378">Hydrolase</keyword>
<dbReference type="GO" id="GO:0016787">
    <property type="term" value="F:hydrolase activity"/>
    <property type="evidence" value="ECO:0007669"/>
    <property type="project" value="UniProtKB-KW"/>
</dbReference>
<evidence type="ECO:0000256" key="6">
    <source>
        <dbReference type="ARBA" id="ARBA00022741"/>
    </source>
</evidence>
<sequence>MPRKNPSNFRIAARNIFLTYPPQCSLSEQEALEQIKNLNFNSLTLKYLRVARENHQDGQSYLRCLLQFAGIFQTQNRRFFGLRSTNGSTSFHPSIEGAKSRSAVKSFVLDGADDFVEWELRSDGGGKKKSVGGSGKLADVYSAALKKEDKAAALAVIREGDPRGFVLNFDKITSNLDLIFEKSKMIVAGLARECSCME</sequence>
<evidence type="ECO:0000259" key="11">
    <source>
        <dbReference type="PROSITE" id="PS52020"/>
    </source>
</evidence>
<dbReference type="PROSITE" id="PS52020">
    <property type="entry name" value="CRESS_DNA_REP"/>
    <property type="match status" value="1"/>
</dbReference>
<dbReference type="InterPro" id="IPR001301">
    <property type="entry name" value="Gemini_AL1_CLV"/>
</dbReference>
<dbReference type="GO" id="GO:0003677">
    <property type="term" value="F:DNA binding"/>
    <property type="evidence" value="ECO:0007669"/>
    <property type="project" value="UniProtKB-KW"/>
</dbReference>
<keyword evidence="1" id="KW-0808">Transferase</keyword>
<dbReference type="EMBL" id="BMAC01000405">
    <property type="protein sequence ID" value="GFP95739.1"/>
    <property type="molecule type" value="Genomic_DNA"/>
</dbReference>
<evidence type="ECO:0000256" key="1">
    <source>
        <dbReference type="ARBA" id="ARBA00022679"/>
    </source>
</evidence>
<keyword evidence="7" id="KW-0255">Endonuclease</keyword>
<evidence type="ECO:0000256" key="5">
    <source>
        <dbReference type="ARBA" id="ARBA00022723"/>
    </source>
</evidence>
<accession>A0A830C8Z2</accession>
<comment type="caution">
    <text evidence="12">The sequence shown here is derived from an EMBL/GenBank/DDBJ whole genome shotgun (WGS) entry which is preliminary data.</text>
</comment>
<dbReference type="Proteomes" id="UP000653305">
    <property type="component" value="Unassembled WGS sequence"/>
</dbReference>
<evidence type="ECO:0000313" key="13">
    <source>
        <dbReference type="Proteomes" id="UP000653305"/>
    </source>
</evidence>
<dbReference type="OrthoDB" id="1716563at2759"/>
<dbReference type="AlphaFoldDB" id="A0A830C8Z2"/>
<evidence type="ECO:0000256" key="8">
    <source>
        <dbReference type="ARBA" id="ARBA00022801"/>
    </source>
</evidence>
<keyword evidence="2" id="KW-0548">Nucleotidyltransferase</keyword>
<keyword evidence="6" id="KW-0547">Nucleotide-binding</keyword>
<evidence type="ECO:0000313" key="12">
    <source>
        <dbReference type="EMBL" id="GFP95739.1"/>
    </source>
</evidence>
<dbReference type="PRINTS" id="PR00228">
    <property type="entry name" value="GEMCOATCLVL1"/>
</dbReference>
<reference evidence="12" key="1">
    <citation type="submission" date="2020-07" db="EMBL/GenBank/DDBJ databases">
        <title>Ethylene signaling mediates host invasion by parasitic plants.</title>
        <authorList>
            <person name="Yoshida S."/>
        </authorList>
    </citation>
    <scope>NUCLEOTIDE SEQUENCE</scope>
    <source>
        <strain evidence="12">Okayama</strain>
    </source>
</reference>
<dbReference type="Pfam" id="PF00799">
    <property type="entry name" value="Gemini_AL1"/>
    <property type="match status" value="1"/>
</dbReference>
<dbReference type="GO" id="GO:0004519">
    <property type="term" value="F:endonuclease activity"/>
    <property type="evidence" value="ECO:0007669"/>
    <property type="project" value="UniProtKB-KW"/>
</dbReference>
<keyword evidence="13" id="KW-1185">Reference proteome</keyword>
<proteinExistence type="predicted"/>